<dbReference type="PROSITE" id="PS00383">
    <property type="entry name" value="TYR_PHOSPHATASE_1"/>
    <property type="match status" value="1"/>
</dbReference>
<dbReference type="InterPro" id="IPR016130">
    <property type="entry name" value="Tyr_Pase_AS"/>
</dbReference>
<comment type="similarity">
    <text evidence="1">Belongs to the protein-tyrosine phosphatase family.</text>
</comment>
<dbReference type="InterPro" id="IPR000387">
    <property type="entry name" value="Tyr_Pase_dom"/>
</dbReference>
<dbReference type="PANTHER" id="PTHR31126:SF1">
    <property type="entry name" value="TYROSINE SPECIFIC PROTEIN PHOSPHATASES DOMAIN-CONTAINING PROTEIN"/>
    <property type="match status" value="1"/>
</dbReference>
<dbReference type="PANTHER" id="PTHR31126">
    <property type="entry name" value="TYROSINE-PROTEIN PHOSPHATASE"/>
    <property type="match status" value="1"/>
</dbReference>
<reference evidence="3 4" key="1">
    <citation type="submission" date="2019-12" db="EMBL/GenBank/DDBJ databases">
        <title>Comparative genomics gives insights into the taxonomy of the Azoarcus-Aromatoleum group and reveals separate origins of nif in the plant-associated Azoarcus and non-plant-associated Aromatoleum sub-groups.</title>
        <authorList>
            <person name="Lafos M."/>
            <person name="Maluk M."/>
            <person name="Batista M."/>
            <person name="Junghare M."/>
            <person name="Carmona M."/>
            <person name="Faoro H."/>
            <person name="Cruz L.M."/>
            <person name="Battistoni F."/>
            <person name="De Souza E."/>
            <person name="Pedrosa F."/>
            <person name="Chen W.-M."/>
            <person name="Poole P.S."/>
            <person name="Dixon R.A."/>
            <person name="James E.K."/>
        </authorList>
    </citation>
    <scope>NUCLEOTIDE SEQUENCE [LARGE SCALE GENOMIC DNA]</scope>
    <source>
        <strain evidence="3 4">T</strain>
    </source>
</reference>
<sequence length="260" mass="29318">MTLHWELSGTSNFRSLAGLPTADGRRIAGHVVLRSDQLDRLKPADWGVLASLGVKTVCDLRTASERNRFPNRLPEHGMRQIPIELVGDVRSNPELVEPLRRRHGAEGAVEMMKQMYRQFPEALAPHLATLFGLFREDEVPVLVHCVVGKDRTGFTVAVILRALGVADEVVMADYLLSARIRQIADEERRAATARIIRRVTERDVTDDMVDAILDARPEYLNAALDAVRERYGSMEGYLKARAGLDERALAELRERWLESR</sequence>
<proteinExistence type="inferred from homology"/>
<gene>
    <name evidence="3" type="ORF">GPA27_03180</name>
</gene>
<evidence type="ECO:0000313" key="3">
    <source>
        <dbReference type="EMBL" id="NMF96399.1"/>
    </source>
</evidence>
<dbReference type="PROSITE" id="PS50056">
    <property type="entry name" value="TYR_PHOSPHATASE_2"/>
    <property type="match status" value="1"/>
</dbReference>
<name>A0ABX1NAW1_9RHOO</name>
<dbReference type="InterPro" id="IPR029021">
    <property type="entry name" value="Prot-tyrosine_phosphatase-like"/>
</dbReference>
<comment type="caution">
    <text evidence="3">The sequence shown here is derived from an EMBL/GenBank/DDBJ whole genome shotgun (WGS) entry which is preliminary data.</text>
</comment>
<dbReference type="InterPro" id="IPR026893">
    <property type="entry name" value="Tyr/Ser_Pase_IphP-type"/>
</dbReference>
<feature type="domain" description="Tyrosine specific protein phosphatases" evidence="2">
    <location>
        <begin position="106"/>
        <end position="190"/>
    </location>
</feature>
<organism evidence="3 4">
    <name type="scientific">Aromatoleum toluolicum</name>
    <dbReference type="NCBI Taxonomy" id="90060"/>
    <lineage>
        <taxon>Bacteria</taxon>
        <taxon>Pseudomonadati</taxon>
        <taxon>Pseudomonadota</taxon>
        <taxon>Betaproteobacteria</taxon>
        <taxon>Rhodocyclales</taxon>
        <taxon>Rhodocyclaceae</taxon>
        <taxon>Aromatoleum</taxon>
    </lineage>
</organism>
<protein>
    <submittedName>
        <fullName evidence="3">Protein-tyrosine-phosphatase</fullName>
    </submittedName>
</protein>
<dbReference type="Proteomes" id="UP000634522">
    <property type="component" value="Unassembled WGS sequence"/>
</dbReference>
<dbReference type="EMBL" id="WTVS01000004">
    <property type="protein sequence ID" value="NMF96399.1"/>
    <property type="molecule type" value="Genomic_DNA"/>
</dbReference>
<dbReference type="SUPFAM" id="SSF52799">
    <property type="entry name" value="(Phosphotyrosine protein) phosphatases II"/>
    <property type="match status" value="1"/>
</dbReference>
<keyword evidence="4" id="KW-1185">Reference proteome</keyword>
<dbReference type="Pfam" id="PF13350">
    <property type="entry name" value="Y_phosphatase3"/>
    <property type="match status" value="1"/>
</dbReference>
<dbReference type="RefSeq" id="WP_169137769.1">
    <property type="nucleotide sequence ID" value="NZ_WTVS01000004.1"/>
</dbReference>
<accession>A0ABX1NAW1</accession>
<evidence type="ECO:0000313" key="4">
    <source>
        <dbReference type="Proteomes" id="UP000634522"/>
    </source>
</evidence>
<dbReference type="Gene3D" id="3.90.190.10">
    <property type="entry name" value="Protein tyrosine phosphatase superfamily"/>
    <property type="match status" value="1"/>
</dbReference>
<evidence type="ECO:0000256" key="1">
    <source>
        <dbReference type="ARBA" id="ARBA00009580"/>
    </source>
</evidence>
<evidence type="ECO:0000259" key="2">
    <source>
        <dbReference type="PROSITE" id="PS50056"/>
    </source>
</evidence>